<dbReference type="OrthoDB" id="10626668at2759"/>
<reference evidence="6" key="1">
    <citation type="submission" date="2016-11" db="UniProtKB">
        <authorList>
            <consortium name="WormBaseParasite"/>
        </authorList>
    </citation>
    <scope>IDENTIFICATION</scope>
</reference>
<feature type="region of interest" description="Disordered" evidence="1">
    <location>
        <begin position="145"/>
        <end position="179"/>
    </location>
</feature>
<name>A0A1I7S8U4_BURXY</name>
<evidence type="ECO:0000313" key="6">
    <source>
        <dbReference type="WBParaSite" id="BXY_0943900.1"/>
    </source>
</evidence>
<evidence type="ECO:0000313" key="3">
    <source>
        <dbReference type="EMBL" id="CAD5210172.1"/>
    </source>
</evidence>
<feature type="compositionally biased region" description="Basic and acidic residues" evidence="1">
    <location>
        <begin position="166"/>
        <end position="179"/>
    </location>
</feature>
<evidence type="ECO:0000256" key="1">
    <source>
        <dbReference type="SAM" id="MobiDB-lite"/>
    </source>
</evidence>
<dbReference type="Proteomes" id="UP000659654">
    <property type="component" value="Unassembled WGS sequence"/>
</dbReference>
<dbReference type="EMBL" id="CAJFDI010000001">
    <property type="protein sequence ID" value="CAD5210172.1"/>
    <property type="molecule type" value="Genomic_DNA"/>
</dbReference>
<dbReference type="WBParaSite" id="BXY_0943900.1">
    <property type="protein sequence ID" value="BXY_0943900.1"/>
    <property type="gene ID" value="BXY_0943900"/>
</dbReference>
<feature type="transmembrane region" description="Helical" evidence="2">
    <location>
        <begin position="12"/>
        <end position="32"/>
    </location>
</feature>
<organism evidence="4 6">
    <name type="scientific">Bursaphelenchus xylophilus</name>
    <name type="common">Pinewood nematode worm</name>
    <name type="synonym">Aphelenchoides xylophilus</name>
    <dbReference type="NCBI Taxonomy" id="6326"/>
    <lineage>
        <taxon>Eukaryota</taxon>
        <taxon>Metazoa</taxon>
        <taxon>Ecdysozoa</taxon>
        <taxon>Nematoda</taxon>
        <taxon>Chromadorea</taxon>
        <taxon>Rhabditida</taxon>
        <taxon>Tylenchina</taxon>
        <taxon>Tylenchomorpha</taxon>
        <taxon>Aphelenchoidea</taxon>
        <taxon>Aphelenchoididae</taxon>
        <taxon>Bursaphelenchus</taxon>
    </lineage>
</organism>
<keyword evidence="2" id="KW-0812">Transmembrane</keyword>
<reference evidence="3" key="2">
    <citation type="submission" date="2020-09" db="EMBL/GenBank/DDBJ databases">
        <authorList>
            <person name="Kikuchi T."/>
        </authorList>
    </citation>
    <scope>NUCLEOTIDE SEQUENCE</scope>
    <source>
        <strain evidence="3">Ka4C1</strain>
    </source>
</reference>
<gene>
    <name evidence="3" type="ORF">BXYJ_LOCUS1802</name>
</gene>
<keyword evidence="2" id="KW-1133">Transmembrane helix</keyword>
<feature type="compositionally biased region" description="Basic residues" evidence="1">
    <location>
        <begin position="155"/>
        <end position="165"/>
    </location>
</feature>
<keyword evidence="2" id="KW-0472">Membrane</keyword>
<dbReference type="Proteomes" id="UP000582659">
    <property type="component" value="Unassembled WGS sequence"/>
</dbReference>
<proteinExistence type="predicted"/>
<keyword evidence="5" id="KW-1185">Reference proteome</keyword>
<protein>
    <submittedName>
        <fullName evidence="3">(pine wood nematode) hypothetical protein</fullName>
    </submittedName>
</protein>
<sequence length="197" mass="23011">MFEGFQHLNVPVVILFFELSLAGIICLVGFIIDKIRQVEGWNNDDEEEEMPRFLPARPWPNLLRAKHAPVVVVVQVEDHLPHETSEPLSLLSDKKKKMKNKEKEHISNERPEELYDVQFLRSPHGLLKRPPVIINDNEKSLEIESTQNTNTVSERRKKKKKKKEKHGSVEKIQEKQKKKEAIKAIHYMESLLEKPVQ</sequence>
<dbReference type="EMBL" id="CAJFCV020000001">
    <property type="protein sequence ID" value="CAG9085872.1"/>
    <property type="molecule type" value="Genomic_DNA"/>
</dbReference>
<evidence type="ECO:0000256" key="2">
    <source>
        <dbReference type="SAM" id="Phobius"/>
    </source>
</evidence>
<accession>A0A1I7S8U4</accession>
<dbReference type="AlphaFoldDB" id="A0A1I7S8U4"/>
<evidence type="ECO:0000313" key="4">
    <source>
        <dbReference type="Proteomes" id="UP000095284"/>
    </source>
</evidence>
<evidence type="ECO:0000313" key="5">
    <source>
        <dbReference type="Proteomes" id="UP000659654"/>
    </source>
</evidence>
<dbReference type="Proteomes" id="UP000095284">
    <property type="component" value="Unplaced"/>
</dbReference>